<proteinExistence type="predicted"/>
<dbReference type="HOGENOM" id="CLU_3187350_0_0_10"/>
<dbReference type="STRING" id="862515.HMPREF0658_2221"/>
<dbReference type="AlphaFoldDB" id="E0NVL6"/>
<reference evidence="1" key="1">
    <citation type="submission" date="2010-07" db="EMBL/GenBank/DDBJ databases">
        <authorList>
            <person name="Muzny D."/>
            <person name="Qin X."/>
            <person name="Deng J."/>
            <person name="Jiang H."/>
            <person name="Liu Y."/>
            <person name="Qu J."/>
            <person name="Song X.-Z."/>
            <person name="Zhang L."/>
            <person name="Thornton R."/>
            <person name="Coyle M."/>
            <person name="Francisco L."/>
            <person name="Jackson L."/>
            <person name="Javaid M."/>
            <person name="Korchina V."/>
            <person name="Kovar C."/>
            <person name="Mata R."/>
            <person name="Mathew T."/>
            <person name="Ngo R."/>
            <person name="Nguyen L."/>
            <person name="Nguyen N."/>
            <person name="Okwuonu G."/>
            <person name="Ongeri F."/>
            <person name="Pham C."/>
            <person name="Simmons D."/>
            <person name="Wilczek-Boney K."/>
            <person name="Hale W."/>
            <person name="Jakkamsetti A."/>
            <person name="Pham P."/>
            <person name="Ruth R."/>
            <person name="San Lucas F."/>
            <person name="Warren J."/>
            <person name="Zhang J."/>
            <person name="Zhao Z."/>
            <person name="Zhou C."/>
            <person name="Zhu D."/>
            <person name="Lee S."/>
            <person name="Bess C."/>
            <person name="Blankenburg K."/>
            <person name="Forbes L."/>
            <person name="Fu Q."/>
            <person name="Gubbala S."/>
            <person name="Hirani K."/>
            <person name="Jayaseelan J.C."/>
            <person name="Lara F."/>
            <person name="Munidasa M."/>
            <person name="Palculict T."/>
            <person name="Patil S."/>
            <person name="Pu L.-L."/>
            <person name="Saada N."/>
            <person name="Tang L."/>
            <person name="Weissenberger G."/>
            <person name="Zhu Y."/>
            <person name="Hemphill L."/>
            <person name="Shang Y."/>
            <person name="Youmans B."/>
            <person name="Ayvaz T."/>
            <person name="Ross M."/>
            <person name="Santibanez J."/>
            <person name="Aqrawi P."/>
            <person name="Gross S."/>
            <person name="Joshi V."/>
            <person name="Fowler G."/>
            <person name="Nazareth L."/>
            <person name="Reid J."/>
            <person name="Worley K."/>
            <person name="Petrosino J."/>
            <person name="Highlander S."/>
            <person name="Gibbs R."/>
        </authorList>
    </citation>
    <scope>NUCLEOTIDE SEQUENCE [LARGE SCALE GENOMIC DNA]</scope>
    <source>
        <strain evidence="1">DSM 16973</strain>
    </source>
</reference>
<dbReference type="Proteomes" id="UP000004394">
    <property type="component" value="Unassembled WGS sequence"/>
</dbReference>
<organism evidence="1 2">
    <name type="scientific">Hoylesella marshii DSM 16973 = JCM 13450</name>
    <dbReference type="NCBI Taxonomy" id="862515"/>
    <lineage>
        <taxon>Bacteria</taxon>
        <taxon>Pseudomonadati</taxon>
        <taxon>Bacteroidota</taxon>
        <taxon>Bacteroidia</taxon>
        <taxon>Bacteroidales</taxon>
        <taxon>Prevotellaceae</taxon>
        <taxon>Hoylesella</taxon>
    </lineage>
</organism>
<evidence type="ECO:0000313" key="2">
    <source>
        <dbReference type="Proteomes" id="UP000004394"/>
    </source>
</evidence>
<evidence type="ECO:0000313" key="1">
    <source>
        <dbReference type="EMBL" id="EFM00950.1"/>
    </source>
</evidence>
<sequence length="46" mass="5252">MNSFFISYALISEAKVGRFGQSTVICRKDKMFFSYKKPLSQKGIAK</sequence>
<keyword evidence="2" id="KW-1185">Reference proteome</keyword>
<gene>
    <name evidence="1" type="ORF">HMPREF0658_2221</name>
</gene>
<name>E0NVL6_9BACT</name>
<protein>
    <submittedName>
        <fullName evidence="1">Uncharacterized protein</fullName>
    </submittedName>
</protein>
<comment type="caution">
    <text evidence="1">The sequence shown here is derived from an EMBL/GenBank/DDBJ whole genome shotgun (WGS) entry which is preliminary data.</text>
</comment>
<accession>E0NVL6</accession>
<dbReference type="BioCyc" id="PMAR862515-HMP:GMOO-2254-MONOMER"/>
<dbReference type="EMBL" id="AEEI01000061">
    <property type="protein sequence ID" value="EFM00950.1"/>
    <property type="molecule type" value="Genomic_DNA"/>
</dbReference>